<dbReference type="Proteomes" id="UP001163835">
    <property type="component" value="Unassembled WGS sequence"/>
</dbReference>
<evidence type="ECO:0000313" key="1">
    <source>
        <dbReference type="EMBL" id="KAJ3809424.1"/>
    </source>
</evidence>
<protein>
    <submittedName>
        <fullName evidence="1">Uncharacterized protein</fullName>
    </submittedName>
</protein>
<comment type="caution">
    <text evidence="1">The sequence shown here is derived from an EMBL/GenBank/DDBJ whole genome shotgun (WGS) entry which is preliminary data.</text>
</comment>
<keyword evidence="2" id="KW-1185">Reference proteome</keyword>
<accession>A0ACC1TXA1</accession>
<gene>
    <name evidence="1" type="ORF">F5876DRAFT_66484</name>
</gene>
<organism evidence="1 2">
    <name type="scientific">Lentinula aff. lateritia</name>
    <dbReference type="NCBI Taxonomy" id="2804960"/>
    <lineage>
        <taxon>Eukaryota</taxon>
        <taxon>Fungi</taxon>
        <taxon>Dikarya</taxon>
        <taxon>Basidiomycota</taxon>
        <taxon>Agaricomycotina</taxon>
        <taxon>Agaricomycetes</taxon>
        <taxon>Agaricomycetidae</taxon>
        <taxon>Agaricales</taxon>
        <taxon>Marasmiineae</taxon>
        <taxon>Omphalotaceae</taxon>
        <taxon>Lentinula</taxon>
    </lineage>
</organism>
<dbReference type="EMBL" id="MU795159">
    <property type="protein sequence ID" value="KAJ3809424.1"/>
    <property type="molecule type" value="Genomic_DNA"/>
</dbReference>
<proteinExistence type="predicted"/>
<reference evidence="1" key="1">
    <citation type="submission" date="2022-09" db="EMBL/GenBank/DDBJ databases">
        <title>A Global Phylogenomic Analysis of the Shiitake Genus Lentinula.</title>
        <authorList>
            <consortium name="DOE Joint Genome Institute"/>
            <person name="Sierra-Patev S."/>
            <person name="Min B."/>
            <person name="Naranjo-Ortiz M."/>
            <person name="Looney B."/>
            <person name="Konkel Z."/>
            <person name="Slot J.C."/>
            <person name="Sakamoto Y."/>
            <person name="Steenwyk J.L."/>
            <person name="Rokas A."/>
            <person name="Carro J."/>
            <person name="Camarero S."/>
            <person name="Ferreira P."/>
            <person name="Molpeceres G."/>
            <person name="Ruiz-Duenas F.J."/>
            <person name="Serrano A."/>
            <person name="Henrissat B."/>
            <person name="Drula E."/>
            <person name="Hughes K.W."/>
            <person name="Mata J.L."/>
            <person name="Ishikawa N.K."/>
            <person name="Vargas-Isla R."/>
            <person name="Ushijima S."/>
            <person name="Smith C.A."/>
            <person name="Ahrendt S."/>
            <person name="Andreopoulos W."/>
            <person name="He G."/>
            <person name="Labutti K."/>
            <person name="Lipzen A."/>
            <person name="Ng V."/>
            <person name="Riley R."/>
            <person name="Sandor L."/>
            <person name="Barry K."/>
            <person name="Martinez A.T."/>
            <person name="Xiao Y."/>
            <person name="Gibbons J.G."/>
            <person name="Terashima K."/>
            <person name="Grigoriev I.V."/>
            <person name="Hibbett D.S."/>
        </authorList>
    </citation>
    <scope>NUCLEOTIDE SEQUENCE</scope>
    <source>
        <strain evidence="1">TMI1499</strain>
    </source>
</reference>
<sequence length="173" mass="18642">MSKTQAQAVLLSIACAILAAFDTLDNVEDADLPLDDPCEDLEVLKVVAAIMIHEALEIKGDGTRGPYNQFPKSRDWFPTSLQQPDRWFRNVLDVASKLGLGLGTVVRPSMLGAGWSSKGATGTTTEDGNDLVVAGIASGSGYRVCKLLRRDTPGREGPGNWGLEVDVPECWRL</sequence>
<evidence type="ECO:0000313" key="2">
    <source>
        <dbReference type="Proteomes" id="UP001163835"/>
    </source>
</evidence>
<name>A0ACC1TXA1_9AGAR</name>